<feature type="compositionally biased region" description="Basic and acidic residues" evidence="1">
    <location>
        <begin position="116"/>
        <end position="132"/>
    </location>
</feature>
<organism evidence="2">
    <name type="scientific">Brassica cretica</name>
    <name type="common">Mustard</name>
    <dbReference type="NCBI Taxonomy" id="69181"/>
    <lineage>
        <taxon>Eukaryota</taxon>
        <taxon>Viridiplantae</taxon>
        <taxon>Streptophyta</taxon>
        <taxon>Embryophyta</taxon>
        <taxon>Tracheophyta</taxon>
        <taxon>Spermatophyta</taxon>
        <taxon>Magnoliopsida</taxon>
        <taxon>eudicotyledons</taxon>
        <taxon>Gunneridae</taxon>
        <taxon>Pentapetalae</taxon>
        <taxon>rosids</taxon>
        <taxon>malvids</taxon>
        <taxon>Brassicales</taxon>
        <taxon>Brassicaceae</taxon>
        <taxon>Brassiceae</taxon>
        <taxon>Brassica</taxon>
    </lineage>
</organism>
<accession>A0A8S9J0A1</accession>
<evidence type="ECO:0000313" key="2">
    <source>
        <dbReference type="EMBL" id="KAF2574952.1"/>
    </source>
</evidence>
<sequence>MDEEETVAQFSAKLCDISNDFFALGKLVKKLKRSLSLKFESNNSALEEAHNLAKMAFDEFVGILQAFELSKSYGEKNKDKKKEDPYGVALKGSYSEVPMAMITRQFANFLKQTAKQQEKKRNNKSDSDTDSCNDKNLRNLVVFTTLDSSYEKKTAAGSASASVPVSSCGDLAKNYETLYAHWLTMVEESSVLAKEKVKLEAQIGEALKYALGKEEEAREARV</sequence>
<dbReference type="EMBL" id="QGKY02001015">
    <property type="protein sequence ID" value="KAF2574952.1"/>
    <property type="molecule type" value="Genomic_DNA"/>
</dbReference>
<feature type="region of interest" description="Disordered" evidence="1">
    <location>
        <begin position="113"/>
        <end position="132"/>
    </location>
</feature>
<protein>
    <submittedName>
        <fullName evidence="2">Uncharacterized protein</fullName>
    </submittedName>
</protein>
<proteinExistence type="predicted"/>
<gene>
    <name evidence="2" type="ORF">F2Q70_00004362</name>
</gene>
<name>A0A8S9J0A1_BRACR</name>
<comment type="caution">
    <text evidence="2">The sequence shown here is derived from an EMBL/GenBank/DDBJ whole genome shotgun (WGS) entry which is preliminary data.</text>
</comment>
<reference evidence="2" key="1">
    <citation type="submission" date="2019-12" db="EMBL/GenBank/DDBJ databases">
        <title>Genome sequencing and annotation of Brassica cretica.</title>
        <authorList>
            <person name="Studholme D.J."/>
            <person name="Sarris P.F."/>
        </authorList>
    </citation>
    <scope>NUCLEOTIDE SEQUENCE</scope>
    <source>
        <strain evidence="2">PFS-102/07</strain>
        <tissue evidence="2">Leaf</tissue>
    </source>
</reference>
<evidence type="ECO:0000256" key="1">
    <source>
        <dbReference type="SAM" id="MobiDB-lite"/>
    </source>
</evidence>
<dbReference type="AlphaFoldDB" id="A0A8S9J0A1"/>